<sequence length="361" mass="39642">MPTAESTTIEEGSVEGSLPDQEQTSPEPHPHVTRPMFFPSSHLGQPNDQRYAVANQLAHYFSRRSAGMHDATSCVHASGRTHINTVALNPEETPTPSSAGPSVATTRVGSPGTDRKASLRAYTMSSDHSEPGQPTDVEAEPGADKLHEPGDPESIPPHISILHPIPGLHANLYEYQRTPYVEMILAIDFIPNWYTLMAAFSTWILLAGFVLFPATFALWATRPTNTAEYEIVSIIRNMPLLVIAWVCTGVGGAGMIGLWWKWRRNYIWIVSRVFVPGLLNSVAGIIATVTNAYETQGNLSSSNVRATIIVTGTVAVICGVLVMIYQCVFIRRLRKDHERIERERNAGRKTESEQKGGVCVV</sequence>
<dbReference type="AlphaFoldDB" id="A0A0C9ZJV9"/>
<dbReference type="EMBL" id="KN833703">
    <property type="protein sequence ID" value="KIK26229.1"/>
    <property type="molecule type" value="Genomic_DNA"/>
</dbReference>
<keyword evidence="2" id="KW-0812">Transmembrane</keyword>
<gene>
    <name evidence="3" type="ORF">PISMIDRAFT_287410</name>
</gene>
<feature type="region of interest" description="Disordered" evidence="1">
    <location>
        <begin position="1"/>
        <end position="47"/>
    </location>
</feature>
<reference evidence="3 4" key="1">
    <citation type="submission" date="2014-04" db="EMBL/GenBank/DDBJ databases">
        <authorList>
            <consortium name="DOE Joint Genome Institute"/>
            <person name="Kuo A."/>
            <person name="Kohler A."/>
            <person name="Costa M.D."/>
            <person name="Nagy L.G."/>
            <person name="Floudas D."/>
            <person name="Copeland A."/>
            <person name="Barry K.W."/>
            <person name="Cichocki N."/>
            <person name="Veneault-Fourrey C."/>
            <person name="LaButti K."/>
            <person name="Lindquist E.A."/>
            <person name="Lipzen A."/>
            <person name="Lundell T."/>
            <person name="Morin E."/>
            <person name="Murat C."/>
            <person name="Sun H."/>
            <person name="Tunlid A."/>
            <person name="Henrissat B."/>
            <person name="Grigoriev I.V."/>
            <person name="Hibbett D.S."/>
            <person name="Martin F."/>
            <person name="Nordberg H.P."/>
            <person name="Cantor M.N."/>
            <person name="Hua S.X."/>
        </authorList>
    </citation>
    <scope>NUCLEOTIDE SEQUENCE [LARGE SCALE GENOMIC DNA]</scope>
    <source>
        <strain evidence="3 4">441</strain>
    </source>
</reference>
<feature type="transmembrane region" description="Helical" evidence="2">
    <location>
        <begin position="308"/>
        <end position="330"/>
    </location>
</feature>
<name>A0A0C9ZJV9_9AGAM</name>
<evidence type="ECO:0000313" key="4">
    <source>
        <dbReference type="Proteomes" id="UP000054018"/>
    </source>
</evidence>
<organism evidence="3 4">
    <name type="scientific">Pisolithus microcarpus 441</name>
    <dbReference type="NCBI Taxonomy" id="765257"/>
    <lineage>
        <taxon>Eukaryota</taxon>
        <taxon>Fungi</taxon>
        <taxon>Dikarya</taxon>
        <taxon>Basidiomycota</taxon>
        <taxon>Agaricomycotina</taxon>
        <taxon>Agaricomycetes</taxon>
        <taxon>Agaricomycetidae</taxon>
        <taxon>Boletales</taxon>
        <taxon>Sclerodermatineae</taxon>
        <taxon>Pisolithaceae</taxon>
        <taxon>Pisolithus</taxon>
    </lineage>
</organism>
<evidence type="ECO:0000313" key="3">
    <source>
        <dbReference type="EMBL" id="KIK26229.1"/>
    </source>
</evidence>
<accession>A0A0C9ZJV9</accession>
<evidence type="ECO:0000256" key="1">
    <source>
        <dbReference type="SAM" id="MobiDB-lite"/>
    </source>
</evidence>
<feature type="transmembrane region" description="Helical" evidence="2">
    <location>
        <begin position="193"/>
        <end position="220"/>
    </location>
</feature>
<keyword evidence="2" id="KW-1133">Transmembrane helix</keyword>
<reference evidence="4" key="2">
    <citation type="submission" date="2015-01" db="EMBL/GenBank/DDBJ databases">
        <title>Evolutionary Origins and Diversification of the Mycorrhizal Mutualists.</title>
        <authorList>
            <consortium name="DOE Joint Genome Institute"/>
            <consortium name="Mycorrhizal Genomics Consortium"/>
            <person name="Kohler A."/>
            <person name="Kuo A."/>
            <person name="Nagy L.G."/>
            <person name="Floudas D."/>
            <person name="Copeland A."/>
            <person name="Barry K.W."/>
            <person name="Cichocki N."/>
            <person name="Veneault-Fourrey C."/>
            <person name="LaButti K."/>
            <person name="Lindquist E.A."/>
            <person name="Lipzen A."/>
            <person name="Lundell T."/>
            <person name="Morin E."/>
            <person name="Murat C."/>
            <person name="Riley R."/>
            <person name="Ohm R."/>
            <person name="Sun H."/>
            <person name="Tunlid A."/>
            <person name="Henrissat B."/>
            <person name="Grigoriev I.V."/>
            <person name="Hibbett D.S."/>
            <person name="Martin F."/>
        </authorList>
    </citation>
    <scope>NUCLEOTIDE SEQUENCE [LARGE SCALE GENOMIC DNA]</scope>
    <source>
        <strain evidence="4">441</strain>
    </source>
</reference>
<feature type="transmembrane region" description="Helical" evidence="2">
    <location>
        <begin position="267"/>
        <end position="288"/>
    </location>
</feature>
<proteinExistence type="predicted"/>
<feature type="compositionally biased region" description="Polar residues" evidence="1">
    <location>
        <begin position="1"/>
        <end position="10"/>
    </location>
</feature>
<feature type="transmembrane region" description="Helical" evidence="2">
    <location>
        <begin position="240"/>
        <end position="260"/>
    </location>
</feature>
<keyword evidence="2" id="KW-0472">Membrane</keyword>
<dbReference type="HOGENOM" id="CLU_037457_2_0_1"/>
<feature type="compositionally biased region" description="Polar residues" evidence="1">
    <location>
        <begin position="88"/>
        <end position="108"/>
    </location>
</feature>
<evidence type="ECO:0000256" key="2">
    <source>
        <dbReference type="SAM" id="Phobius"/>
    </source>
</evidence>
<dbReference type="OrthoDB" id="3254104at2759"/>
<dbReference type="Proteomes" id="UP000054018">
    <property type="component" value="Unassembled WGS sequence"/>
</dbReference>
<feature type="region of interest" description="Disordered" evidence="1">
    <location>
        <begin position="88"/>
        <end position="153"/>
    </location>
</feature>
<protein>
    <submittedName>
        <fullName evidence="3">Uncharacterized protein</fullName>
    </submittedName>
</protein>
<dbReference type="STRING" id="765257.A0A0C9ZJV9"/>
<keyword evidence="4" id="KW-1185">Reference proteome</keyword>